<sequence length="342" mass="38020">MIHNSALTSRWTGADFDGMLETFLGSAPFDASPVHTLLGFNWSADARSHGAMTVVDLACNGEWNLWATSDTPEWLTIHVPRDGISGMTRRQTTTTASPGQMLLGQSREADRFLVRGTLHRSQKLFLHWGQICQAFGELFEAPLVGSLDLSPLVDGSSASAHLIKNLVETIMDGMLGDAILLHSPIAMVNLNQALTHLLIRLISHRYSQRLERSPFMPAPRHVRRAIDFMQANIAKPITISMIAQSANVSVRTLENGFRTFKEATPASYLRTLRLRAARLDLLDRSNQQSIRDICLKWGFLHAGRFSALYGSVYGESPRETLRRKSEVVSSRSAAADIRRGRL</sequence>
<keyword evidence="3" id="KW-0804">Transcription</keyword>
<dbReference type="SUPFAM" id="SSF46689">
    <property type="entry name" value="Homeodomain-like"/>
    <property type="match status" value="1"/>
</dbReference>
<dbReference type="GO" id="GO:0003700">
    <property type="term" value="F:DNA-binding transcription factor activity"/>
    <property type="evidence" value="ECO:0007669"/>
    <property type="project" value="InterPro"/>
</dbReference>
<dbReference type="PROSITE" id="PS01124">
    <property type="entry name" value="HTH_ARAC_FAMILY_2"/>
    <property type="match status" value="1"/>
</dbReference>
<keyword evidence="1" id="KW-0805">Transcription regulation</keyword>
<feature type="domain" description="HTH araC/xylS-type" evidence="4">
    <location>
        <begin position="223"/>
        <end position="323"/>
    </location>
</feature>
<dbReference type="Pfam" id="PF12833">
    <property type="entry name" value="HTH_18"/>
    <property type="match status" value="1"/>
</dbReference>
<accession>A0A3S0QM55</accession>
<reference evidence="5 6" key="1">
    <citation type="journal article" date="2015" name="Int. J. Syst. Evol. Microbiol.">
        <title>Rhizobium anhuiense sp. nov., isolated from effective nodules of Vicia faba and Pisum sativum.</title>
        <authorList>
            <person name="Zhang Y.J."/>
            <person name="Zheng W.T."/>
            <person name="Everall I."/>
            <person name="Young J.P."/>
            <person name="Zhang X.X."/>
            <person name="Tian C.F."/>
            <person name="Sui X.H."/>
            <person name="Wang E.T."/>
            <person name="Chen W.X."/>
        </authorList>
    </citation>
    <scope>NUCLEOTIDE SEQUENCE [LARGE SCALE GENOMIC DNA]</scope>
    <source>
        <strain evidence="5 6">CCBAU 23252</strain>
    </source>
</reference>
<name>A0A3S0QM55_9HYPH</name>
<evidence type="ECO:0000256" key="2">
    <source>
        <dbReference type="ARBA" id="ARBA00023125"/>
    </source>
</evidence>
<protein>
    <submittedName>
        <fullName evidence="5">Helix-turn-helix domain-containing protein</fullName>
    </submittedName>
</protein>
<evidence type="ECO:0000256" key="1">
    <source>
        <dbReference type="ARBA" id="ARBA00023015"/>
    </source>
</evidence>
<evidence type="ECO:0000259" key="4">
    <source>
        <dbReference type="PROSITE" id="PS01124"/>
    </source>
</evidence>
<dbReference type="InterPro" id="IPR009057">
    <property type="entry name" value="Homeodomain-like_sf"/>
</dbReference>
<dbReference type="RefSeq" id="WP_127430985.1">
    <property type="nucleotide sequence ID" value="NZ_BMFI01000009.1"/>
</dbReference>
<dbReference type="Proteomes" id="UP000273611">
    <property type="component" value="Unassembled WGS sequence"/>
</dbReference>
<dbReference type="InterPro" id="IPR018060">
    <property type="entry name" value="HTH_AraC"/>
</dbReference>
<dbReference type="SMART" id="SM00342">
    <property type="entry name" value="HTH_ARAC"/>
    <property type="match status" value="1"/>
</dbReference>
<dbReference type="PROSITE" id="PS00041">
    <property type="entry name" value="HTH_ARAC_FAMILY_1"/>
    <property type="match status" value="1"/>
</dbReference>
<comment type="caution">
    <text evidence="5">The sequence shown here is derived from an EMBL/GenBank/DDBJ whole genome shotgun (WGS) entry which is preliminary data.</text>
</comment>
<dbReference type="GO" id="GO:0043565">
    <property type="term" value="F:sequence-specific DNA binding"/>
    <property type="evidence" value="ECO:0007669"/>
    <property type="project" value="InterPro"/>
</dbReference>
<gene>
    <name evidence="5" type="ORF">EEQ99_20420</name>
</gene>
<dbReference type="PANTHER" id="PTHR46796:SF12">
    <property type="entry name" value="HTH-TYPE DNA-BINDING TRANSCRIPTIONAL ACTIVATOR EUTR"/>
    <property type="match status" value="1"/>
</dbReference>
<evidence type="ECO:0000256" key="3">
    <source>
        <dbReference type="ARBA" id="ARBA00023163"/>
    </source>
</evidence>
<proteinExistence type="predicted"/>
<dbReference type="EMBL" id="RIBW01000010">
    <property type="protein sequence ID" value="RUL99443.1"/>
    <property type="molecule type" value="Genomic_DNA"/>
</dbReference>
<keyword evidence="2" id="KW-0238">DNA-binding</keyword>
<dbReference type="PANTHER" id="PTHR46796">
    <property type="entry name" value="HTH-TYPE TRANSCRIPTIONAL ACTIVATOR RHAS-RELATED"/>
    <property type="match status" value="1"/>
</dbReference>
<dbReference type="InterPro" id="IPR018062">
    <property type="entry name" value="HTH_AraC-typ_CS"/>
</dbReference>
<dbReference type="InterPro" id="IPR050204">
    <property type="entry name" value="AraC_XylS_family_regulators"/>
</dbReference>
<dbReference type="Gene3D" id="1.10.10.60">
    <property type="entry name" value="Homeodomain-like"/>
    <property type="match status" value="1"/>
</dbReference>
<evidence type="ECO:0000313" key="5">
    <source>
        <dbReference type="EMBL" id="RUL99443.1"/>
    </source>
</evidence>
<evidence type="ECO:0000313" key="6">
    <source>
        <dbReference type="Proteomes" id="UP000273611"/>
    </source>
</evidence>
<dbReference type="AlphaFoldDB" id="A0A3S0QM55"/>
<organism evidence="5 6">
    <name type="scientific">Rhizobium anhuiense</name>
    <dbReference type="NCBI Taxonomy" id="1184720"/>
    <lineage>
        <taxon>Bacteria</taxon>
        <taxon>Pseudomonadati</taxon>
        <taxon>Pseudomonadota</taxon>
        <taxon>Alphaproteobacteria</taxon>
        <taxon>Hyphomicrobiales</taxon>
        <taxon>Rhizobiaceae</taxon>
        <taxon>Rhizobium/Agrobacterium group</taxon>
        <taxon>Rhizobium</taxon>
    </lineage>
</organism>